<organism evidence="1 2">
    <name type="scientific">Trichinella pseudospiralis</name>
    <name type="common">Parasitic roundworm</name>
    <dbReference type="NCBI Taxonomy" id="6337"/>
    <lineage>
        <taxon>Eukaryota</taxon>
        <taxon>Metazoa</taxon>
        <taxon>Ecdysozoa</taxon>
        <taxon>Nematoda</taxon>
        <taxon>Enoplea</taxon>
        <taxon>Dorylaimia</taxon>
        <taxon>Trichinellida</taxon>
        <taxon>Trichinellidae</taxon>
        <taxon>Trichinella</taxon>
    </lineage>
</organism>
<protein>
    <submittedName>
        <fullName evidence="1">Uncharacterized protein</fullName>
    </submittedName>
</protein>
<evidence type="ECO:0000313" key="2">
    <source>
        <dbReference type="Proteomes" id="UP000054826"/>
    </source>
</evidence>
<name>A0A0V1JNQ5_TRIPS</name>
<sequence>MDSDISVGYGNCSTTPSYLSEILNSVDEHSCGEVAYPKFGWLPKSVDSNNTPCSFIAALLADLHISLGLSHLCCFRKNMAELSPDLRQLPCE</sequence>
<proteinExistence type="predicted"/>
<reference evidence="1 2" key="1">
    <citation type="submission" date="2015-01" db="EMBL/GenBank/DDBJ databases">
        <title>Evolution of Trichinella species and genotypes.</title>
        <authorList>
            <person name="Korhonen P.K."/>
            <person name="Edoardo P."/>
            <person name="Giuseppe L.R."/>
            <person name="Gasser R.B."/>
        </authorList>
    </citation>
    <scope>NUCLEOTIDE SEQUENCE [LARGE SCALE GENOMIC DNA]</scope>
    <source>
        <strain evidence="1">ISS176</strain>
    </source>
</reference>
<accession>A0A0V1JNQ5</accession>
<dbReference type="AlphaFoldDB" id="A0A0V1JNQ5"/>
<gene>
    <name evidence="1" type="ORF">T4C_2779</name>
</gene>
<evidence type="ECO:0000313" key="1">
    <source>
        <dbReference type="EMBL" id="KRZ36213.1"/>
    </source>
</evidence>
<dbReference type="EMBL" id="JYDV01000077">
    <property type="protein sequence ID" value="KRZ36213.1"/>
    <property type="molecule type" value="Genomic_DNA"/>
</dbReference>
<comment type="caution">
    <text evidence="1">The sequence shown here is derived from an EMBL/GenBank/DDBJ whole genome shotgun (WGS) entry which is preliminary data.</text>
</comment>
<dbReference type="Proteomes" id="UP000054826">
    <property type="component" value="Unassembled WGS sequence"/>
</dbReference>